<dbReference type="InterPro" id="IPR013099">
    <property type="entry name" value="K_chnl_dom"/>
</dbReference>
<keyword evidence="5" id="KW-0406">Ion transport</keyword>
<dbReference type="InterPro" id="IPR028325">
    <property type="entry name" value="VG_K_chnl"/>
</dbReference>
<keyword evidence="7" id="KW-0407">Ion channel</keyword>
<dbReference type="GO" id="GO:0005249">
    <property type="term" value="F:voltage-gated potassium channel activity"/>
    <property type="evidence" value="ECO:0007669"/>
    <property type="project" value="InterPro"/>
</dbReference>
<reference evidence="11 12" key="1">
    <citation type="submission" date="2018-06" db="EMBL/GenBank/DDBJ databases">
        <title>Whole genome sequencing of four bacterial strains from South Shetland trench revealing bio-synthetic gene clusters.</title>
        <authorList>
            <person name="Abdel-Mageed W.M."/>
            <person name="Lehri B."/>
            <person name="Jarmusch S.A."/>
            <person name="Miranda K."/>
            <person name="Goodfellow M."/>
            <person name="Jaspars M."/>
            <person name="Karlyshev A.V."/>
        </authorList>
    </citation>
    <scope>NUCLEOTIDE SEQUENCE [LARGE SCALE GENOMIC DNA]</scope>
    <source>
        <strain evidence="11 12">SST1</strain>
    </source>
</reference>
<dbReference type="SUPFAM" id="SSF81324">
    <property type="entry name" value="Voltage-gated potassium channels"/>
    <property type="match status" value="1"/>
</dbReference>
<dbReference type="GO" id="GO:0008076">
    <property type="term" value="C:voltage-gated potassium channel complex"/>
    <property type="evidence" value="ECO:0007669"/>
    <property type="project" value="InterPro"/>
</dbReference>
<accession>A0A365PC81</accession>
<feature type="transmembrane region" description="Helical" evidence="9">
    <location>
        <begin position="85"/>
        <end position="107"/>
    </location>
</feature>
<keyword evidence="3 9" id="KW-0812">Transmembrane</keyword>
<organism evidence="11 12">
    <name type="scientific">Dietzia maris</name>
    <dbReference type="NCBI Taxonomy" id="37915"/>
    <lineage>
        <taxon>Bacteria</taxon>
        <taxon>Bacillati</taxon>
        <taxon>Actinomycetota</taxon>
        <taxon>Actinomycetes</taxon>
        <taxon>Mycobacteriales</taxon>
        <taxon>Dietziaceae</taxon>
        <taxon>Dietzia</taxon>
    </lineage>
</organism>
<evidence type="ECO:0000256" key="1">
    <source>
        <dbReference type="ARBA" id="ARBA00004141"/>
    </source>
</evidence>
<keyword evidence="4 9" id="KW-1133">Transmembrane helix</keyword>
<evidence type="ECO:0000256" key="5">
    <source>
        <dbReference type="ARBA" id="ARBA00023065"/>
    </source>
</evidence>
<dbReference type="AlphaFoldDB" id="A0A365PC81"/>
<evidence type="ECO:0000256" key="3">
    <source>
        <dbReference type="ARBA" id="ARBA00022692"/>
    </source>
</evidence>
<dbReference type="PRINTS" id="PR00169">
    <property type="entry name" value="KCHANNEL"/>
</dbReference>
<name>A0A365PC81_9ACTN</name>
<keyword evidence="2" id="KW-0813">Transport</keyword>
<evidence type="ECO:0000256" key="4">
    <source>
        <dbReference type="ARBA" id="ARBA00022989"/>
    </source>
</evidence>
<dbReference type="Gene3D" id="1.20.5.110">
    <property type="match status" value="1"/>
</dbReference>
<proteinExistence type="predicted"/>
<evidence type="ECO:0000256" key="6">
    <source>
        <dbReference type="ARBA" id="ARBA00023136"/>
    </source>
</evidence>
<keyword evidence="6 9" id="KW-0472">Membrane</keyword>
<dbReference type="Gene3D" id="1.10.287.70">
    <property type="match status" value="1"/>
</dbReference>
<feature type="transmembrane region" description="Helical" evidence="9">
    <location>
        <begin position="12"/>
        <end position="35"/>
    </location>
</feature>
<sequence>MVVGQPVGPVGVVTRIVMAGTWVLFAVDFVVRLALAERRGPWLLRHWYDLAVIALPVLRPLRLLRLVTLLGGMRRSAGTVVRGQAITYAAGWTVVLLVVSSLAVLNAERGAPGASIQTWGESLWWATVTVTSVGYGDYSPVTPVGRTIAVGLMFGGIALLGVVTATLASWLLERIDERDGAGVDRAGPGEPGPRADPPGGSSVSSGP</sequence>
<evidence type="ECO:0000256" key="2">
    <source>
        <dbReference type="ARBA" id="ARBA00022448"/>
    </source>
</evidence>
<dbReference type="PANTHER" id="PTHR11537:SF254">
    <property type="entry name" value="POTASSIUM VOLTAGE-GATED CHANNEL PROTEIN SHAB"/>
    <property type="match status" value="1"/>
</dbReference>
<dbReference type="Proteomes" id="UP000252187">
    <property type="component" value="Unassembled WGS sequence"/>
</dbReference>
<evidence type="ECO:0000259" key="10">
    <source>
        <dbReference type="Pfam" id="PF07885"/>
    </source>
</evidence>
<evidence type="ECO:0000313" key="12">
    <source>
        <dbReference type="Proteomes" id="UP000252187"/>
    </source>
</evidence>
<feature type="transmembrane region" description="Helical" evidence="9">
    <location>
        <begin position="47"/>
        <end position="65"/>
    </location>
</feature>
<evidence type="ECO:0000256" key="8">
    <source>
        <dbReference type="SAM" id="MobiDB-lite"/>
    </source>
</evidence>
<comment type="caution">
    <text evidence="11">The sequence shown here is derived from an EMBL/GenBank/DDBJ whole genome shotgun (WGS) entry which is preliminary data.</text>
</comment>
<gene>
    <name evidence="11" type="ORF">DQ226_04640</name>
</gene>
<dbReference type="Pfam" id="PF07885">
    <property type="entry name" value="Ion_trans_2"/>
    <property type="match status" value="1"/>
</dbReference>
<dbReference type="PANTHER" id="PTHR11537">
    <property type="entry name" value="VOLTAGE-GATED POTASSIUM CHANNEL"/>
    <property type="match status" value="1"/>
</dbReference>
<feature type="domain" description="Potassium channel" evidence="10">
    <location>
        <begin position="96"/>
        <end position="172"/>
    </location>
</feature>
<dbReference type="GO" id="GO:0001508">
    <property type="term" value="P:action potential"/>
    <property type="evidence" value="ECO:0007669"/>
    <property type="project" value="TreeGrafter"/>
</dbReference>
<evidence type="ECO:0000256" key="7">
    <source>
        <dbReference type="ARBA" id="ARBA00023303"/>
    </source>
</evidence>
<feature type="region of interest" description="Disordered" evidence="8">
    <location>
        <begin position="180"/>
        <end position="207"/>
    </location>
</feature>
<feature type="transmembrane region" description="Helical" evidence="9">
    <location>
        <begin position="148"/>
        <end position="172"/>
    </location>
</feature>
<evidence type="ECO:0000313" key="11">
    <source>
        <dbReference type="EMBL" id="RBA38590.1"/>
    </source>
</evidence>
<feature type="compositionally biased region" description="Low complexity" evidence="8">
    <location>
        <begin position="197"/>
        <end position="207"/>
    </location>
</feature>
<dbReference type="EMBL" id="QNTT01000008">
    <property type="protein sequence ID" value="RBA38590.1"/>
    <property type="molecule type" value="Genomic_DNA"/>
</dbReference>
<protein>
    <submittedName>
        <fullName evidence="11">Ion transporter</fullName>
    </submittedName>
</protein>
<comment type="subcellular location">
    <subcellularLocation>
        <location evidence="1">Membrane</location>
        <topology evidence="1">Multi-pass membrane protein</topology>
    </subcellularLocation>
</comment>
<evidence type="ECO:0000256" key="9">
    <source>
        <dbReference type="SAM" id="Phobius"/>
    </source>
</evidence>